<accession>A0ABP7DTV6</accession>
<evidence type="ECO:0000313" key="1">
    <source>
        <dbReference type="EMBL" id="GAA3710105.1"/>
    </source>
</evidence>
<dbReference type="EMBL" id="BAABEP010000002">
    <property type="protein sequence ID" value="GAA3710105.1"/>
    <property type="molecule type" value="Genomic_DNA"/>
</dbReference>
<name>A0ABP7DTV6_9ACTN</name>
<reference evidence="2" key="1">
    <citation type="journal article" date="2019" name="Int. J. Syst. Evol. Microbiol.">
        <title>The Global Catalogue of Microorganisms (GCM) 10K type strain sequencing project: providing services to taxonomists for standard genome sequencing and annotation.</title>
        <authorList>
            <consortium name="The Broad Institute Genomics Platform"/>
            <consortium name="The Broad Institute Genome Sequencing Center for Infectious Disease"/>
            <person name="Wu L."/>
            <person name="Ma J."/>
        </authorList>
    </citation>
    <scope>NUCLEOTIDE SEQUENCE [LARGE SCALE GENOMIC DNA]</scope>
    <source>
        <strain evidence="2">JCM 30846</strain>
    </source>
</reference>
<dbReference type="RefSeq" id="WP_345640443.1">
    <property type="nucleotide sequence ID" value="NZ_BAABEP010000002.1"/>
</dbReference>
<dbReference type="Proteomes" id="UP001499884">
    <property type="component" value="Unassembled WGS sequence"/>
</dbReference>
<protein>
    <submittedName>
        <fullName evidence="1">Uncharacterized protein</fullName>
    </submittedName>
</protein>
<keyword evidence="2" id="KW-1185">Reference proteome</keyword>
<evidence type="ECO:0000313" key="2">
    <source>
        <dbReference type="Proteomes" id="UP001499884"/>
    </source>
</evidence>
<organism evidence="1 2">
    <name type="scientific">Streptomyces tremellae</name>
    <dbReference type="NCBI Taxonomy" id="1124239"/>
    <lineage>
        <taxon>Bacteria</taxon>
        <taxon>Bacillati</taxon>
        <taxon>Actinomycetota</taxon>
        <taxon>Actinomycetes</taxon>
        <taxon>Kitasatosporales</taxon>
        <taxon>Streptomycetaceae</taxon>
        <taxon>Streptomyces</taxon>
    </lineage>
</organism>
<comment type="caution">
    <text evidence="1">The sequence shown here is derived from an EMBL/GenBank/DDBJ whole genome shotgun (WGS) entry which is preliminary data.</text>
</comment>
<sequence>MTTTIPSACRHCGIGHREHAQRWTPAAGWHQWTSPTQQQIKTRMLARRARTGRRP</sequence>
<proteinExistence type="predicted"/>
<gene>
    <name evidence="1" type="ORF">GCM10023082_05010</name>
</gene>